<dbReference type="PANTHER" id="PTHR31672:SF13">
    <property type="entry name" value="F-BOX PROTEIN CPR30-LIKE"/>
    <property type="match status" value="1"/>
</dbReference>
<feature type="domain" description="F-box associated beta-propeller type 3" evidence="1">
    <location>
        <begin position="18"/>
        <end position="256"/>
    </location>
</feature>
<dbReference type="EMBL" id="GGEC01080887">
    <property type="protein sequence ID" value="MBX61371.1"/>
    <property type="molecule type" value="Transcribed_RNA"/>
</dbReference>
<dbReference type="InterPro" id="IPR017451">
    <property type="entry name" value="F-box-assoc_interact_dom"/>
</dbReference>
<accession>A0A2P2Q2Z8</accession>
<dbReference type="NCBIfam" id="TIGR01640">
    <property type="entry name" value="F_box_assoc_1"/>
    <property type="match status" value="1"/>
</dbReference>
<dbReference type="PANTHER" id="PTHR31672">
    <property type="entry name" value="BNACNNG10540D PROTEIN"/>
    <property type="match status" value="1"/>
</dbReference>
<name>A0A2P2Q2Z8_RHIMU</name>
<organism evidence="2">
    <name type="scientific">Rhizophora mucronata</name>
    <name type="common">Asiatic mangrove</name>
    <dbReference type="NCBI Taxonomy" id="61149"/>
    <lineage>
        <taxon>Eukaryota</taxon>
        <taxon>Viridiplantae</taxon>
        <taxon>Streptophyta</taxon>
        <taxon>Embryophyta</taxon>
        <taxon>Tracheophyta</taxon>
        <taxon>Spermatophyta</taxon>
        <taxon>Magnoliopsida</taxon>
        <taxon>eudicotyledons</taxon>
        <taxon>Gunneridae</taxon>
        <taxon>Pentapetalae</taxon>
        <taxon>rosids</taxon>
        <taxon>fabids</taxon>
        <taxon>Malpighiales</taxon>
        <taxon>Rhizophoraceae</taxon>
        <taxon>Rhizophora</taxon>
    </lineage>
</organism>
<protein>
    <recommendedName>
        <fullName evidence="1">F-box associated beta-propeller type 3 domain-containing protein</fullName>
    </recommendedName>
</protein>
<dbReference type="InterPro" id="IPR050796">
    <property type="entry name" value="SCF_F-box_component"/>
</dbReference>
<dbReference type="Pfam" id="PF08268">
    <property type="entry name" value="FBA_3"/>
    <property type="match status" value="1"/>
</dbReference>
<dbReference type="InterPro" id="IPR013187">
    <property type="entry name" value="F-box-assoc_dom_typ3"/>
</dbReference>
<evidence type="ECO:0000259" key="1">
    <source>
        <dbReference type="Pfam" id="PF08268"/>
    </source>
</evidence>
<dbReference type="AlphaFoldDB" id="A0A2P2Q2Z8"/>
<proteinExistence type="predicted"/>
<evidence type="ECO:0000313" key="2">
    <source>
        <dbReference type="EMBL" id="MBX61371.1"/>
    </source>
</evidence>
<sequence>MLERVCLESTVPVGQEFKLIGCSNGLLLFGAFSRWKQVFFVCNPFKPGQFILRQPDKPGYLCGIYFHPLTKDYRVLYVSEINNDTEYLVLSLHTLQWRKLCYFAHWPKQKVAPISIGGLVHWMVEHKPVIMTFTIKTEEFNARPHPGTMCHLHPMPDMQLLQMGSCLAFCNLCCGKIGIWVLEDYINWVWVSRYVVDLEWDLKCYPFAPGNEINNDIKLVTIENGDLVLFWAYRGLFRYNLQLKTIRKIPIGVSKLDIQSTNSLLMTSYTKSFVTLRLRNFASFHDIERFRKI</sequence>
<reference evidence="2" key="1">
    <citation type="submission" date="2018-02" db="EMBL/GenBank/DDBJ databases">
        <title>Rhizophora mucronata_Transcriptome.</title>
        <authorList>
            <person name="Meera S.P."/>
            <person name="Sreeshan A."/>
            <person name="Augustine A."/>
        </authorList>
    </citation>
    <scope>NUCLEOTIDE SEQUENCE</scope>
    <source>
        <tissue evidence="2">Leaf</tissue>
    </source>
</reference>